<reference evidence="2 3" key="1">
    <citation type="submission" date="2016-11" db="EMBL/GenBank/DDBJ databases">
        <authorList>
            <person name="Jaros S."/>
            <person name="Januszkiewicz K."/>
            <person name="Wedrychowicz H."/>
        </authorList>
    </citation>
    <scope>NUCLEOTIDE SEQUENCE [LARGE SCALE GENOMIC DNA]</scope>
    <source>
        <strain evidence="2 3">DSM 18899</strain>
    </source>
</reference>
<organism evidence="2 3">
    <name type="scientific">Chitinimonas taiwanensis DSM 18899</name>
    <dbReference type="NCBI Taxonomy" id="1121279"/>
    <lineage>
        <taxon>Bacteria</taxon>
        <taxon>Pseudomonadati</taxon>
        <taxon>Pseudomonadota</taxon>
        <taxon>Betaproteobacteria</taxon>
        <taxon>Neisseriales</taxon>
        <taxon>Chitinibacteraceae</taxon>
        <taxon>Chitinimonas</taxon>
    </lineage>
</organism>
<dbReference type="OrthoDB" id="9930017at2"/>
<evidence type="ECO:0000313" key="2">
    <source>
        <dbReference type="EMBL" id="SFZ76996.1"/>
    </source>
</evidence>
<keyword evidence="3" id="KW-1185">Reference proteome</keyword>
<feature type="transmembrane region" description="Helical" evidence="1">
    <location>
        <begin position="25"/>
        <end position="44"/>
    </location>
</feature>
<accession>A0A1K2HJI3</accession>
<sequence>MSWMAKLAYVIGTLLFVLFLKDGHFGLAFAVIALGVLGGLWAIWRHIQAAREREAQQWQVDVTIPMKLRHPKDGRAGKSSK</sequence>
<keyword evidence="1" id="KW-1133">Transmembrane helix</keyword>
<keyword evidence="1" id="KW-0472">Membrane</keyword>
<evidence type="ECO:0000313" key="3">
    <source>
        <dbReference type="Proteomes" id="UP000186513"/>
    </source>
</evidence>
<dbReference type="RefSeq" id="WP_072428703.1">
    <property type="nucleotide sequence ID" value="NZ_FPKR01000008.1"/>
</dbReference>
<dbReference type="EMBL" id="FPKR01000008">
    <property type="protein sequence ID" value="SFZ76996.1"/>
    <property type="molecule type" value="Genomic_DNA"/>
</dbReference>
<keyword evidence="1" id="KW-0812">Transmembrane</keyword>
<proteinExistence type="predicted"/>
<dbReference type="AlphaFoldDB" id="A0A1K2HJI3"/>
<gene>
    <name evidence="2" type="ORF">SAMN02745887_02185</name>
</gene>
<protein>
    <submittedName>
        <fullName evidence="2">Uncharacterized protein</fullName>
    </submittedName>
</protein>
<dbReference type="Proteomes" id="UP000186513">
    <property type="component" value="Unassembled WGS sequence"/>
</dbReference>
<evidence type="ECO:0000256" key="1">
    <source>
        <dbReference type="SAM" id="Phobius"/>
    </source>
</evidence>
<name>A0A1K2HJI3_9NEIS</name>
<dbReference type="STRING" id="1121279.SAMN02745887_02185"/>